<dbReference type="InParanoid" id="D8U374"/>
<dbReference type="AlphaFoldDB" id="D8U374"/>
<evidence type="ECO:0000313" key="15">
    <source>
        <dbReference type="Proteomes" id="UP000001058"/>
    </source>
</evidence>
<dbReference type="EMBL" id="GL378355">
    <property type="protein sequence ID" value="EFJ45776.1"/>
    <property type="molecule type" value="Genomic_DNA"/>
</dbReference>
<keyword evidence="15" id="KW-1185">Reference proteome</keyword>
<dbReference type="InterPro" id="IPR036565">
    <property type="entry name" value="Mur-like_cat_sf"/>
</dbReference>
<dbReference type="Gene3D" id="3.90.190.20">
    <property type="entry name" value="Mur ligase, C-terminal domain"/>
    <property type="match status" value="1"/>
</dbReference>
<evidence type="ECO:0000256" key="8">
    <source>
        <dbReference type="ARBA" id="ARBA00022840"/>
    </source>
</evidence>
<dbReference type="GO" id="GO:0005829">
    <property type="term" value="C:cytosol"/>
    <property type="evidence" value="ECO:0007669"/>
    <property type="project" value="TreeGrafter"/>
</dbReference>
<sequence length="616" mass="64229">MCTWKNALGSGQRPRVFTTSRANDNDDISDAEWSEVEARLGEMAASKSRPSVSGVRRNEFELMPIFMQRAGLTPQRLAALNFLHVAGTKGKGSTCAMAESVLRTCGYRTALYTSPHLVDVRERLRVDGQMLPRAEFAAAFHRVYGALRSAADRDEAGGPGMPSFFYFVTIMGGGGGEGGRGGGKIAREKAGIMKYGRPVLVSPQEPEAMEALREVASRVGAQLLQPTPLESYSLLPGTGSTGLDAASSSPPSPSPQSTFAVRHKSATQPPGKRDSTRGKPQRARWEAQYGAAAAAAAGEEVQAVTSATASRRRVALVPGGPDAAAAALRAAAVQSLTLPYEYAAGLRNVRWPGRSQVVEDEVAASRGGGRLTVYLDGAHTPESMGVCAAWFGGELAKAGSSANPPYTTRHAAVLLFNCMRERDPAVLLPALSAALAGAETVRAFDAALFTPMLSGGGVLLPAGDTGGKTKSHPLQPSSPSPSVQSSVQSSVPATATGTAVASPATAPVNDLTLQTRMRDIWESIDAAVRQPPPPEAAVAEPHGLQQGVGTLGLYSRGNGKCLNGLPYASVAESLPAALEALRGAAAADPRVHVHVLVTGSLYLVGDVLRLLNRAPM</sequence>
<dbReference type="InterPro" id="IPR001645">
    <property type="entry name" value="Folylpolyglutamate_synth"/>
</dbReference>
<evidence type="ECO:0000256" key="13">
    <source>
        <dbReference type="SAM" id="MobiDB-lite"/>
    </source>
</evidence>
<comment type="similarity">
    <text evidence="2">Belongs to the folylpolyglutamate synthase family.</text>
</comment>
<dbReference type="GO" id="GO:0005739">
    <property type="term" value="C:mitochondrion"/>
    <property type="evidence" value="ECO:0007669"/>
    <property type="project" value="TreeGrafter"/>
</dbReference>
<evidence type="ECO:0000256" key="2">
    <source>
        <dbReference type="ARBA" id="ARBA00008276"/>
    </source>
</evidence>
<evidence type="ECO:0000256" key="4">
    <source>
        <dbReference type="ARBA" id="ARBA00022563"/>
    </source>
</evidence>
<evidence type="ECO:0000256" key="1">
    <source>
        <dbReference type="ARBA" id="ARBA00005150"/>
    </source>
</evidence>
<evidence type="ECO:0000256" key="11">
    <source>
        <dbReference type="ARBA" id="ARBA00030876"/>
    </source>
</evidence>
<dbReference type="STRING" id="3068.D8U374"/>
<keyword evidence="8" id="KW-0067">ATP-binding</keyword>
<dbReference type="FunCoup" id="D8U374">
    <property type="interactions" value="1865"/>
</dbReference>
<evidence type="ECO:0000256" key="9">
    <source>
        <dbReference type="ARBA" id="ARBA00022842"/>
    </source>
</evidence>
<evidence type="ECO:0000256" key="3">
    <source>
        <dbReference type="ARBA" id="ARBA00013025"/>
    </source>
</evidence>
<dbReference type="eggNOG" id="KOG2525">
    <property type="taxonomic scope" value="Eukaryota"/>
</dbReference>
<evidence type="ECO:0000256" key="10">
    <source>
        <dbReference type="ARBA" id="ARBA00030592"/>
    </source>
</evidence>
<evidence type="ECO:0000256" key="12">
    <source>
        <dbReference type="ARBA" id="ARBA00047493"/>
    </source>
</evidence>
<evidence type="ECO:0000313" key="14">
    <source>
        <dbReference type="EMBL" id="EFJ45776.1"/>
    </source>
</evidence>
<dbReference type="GO" id="GO:0046872">
    <property type="term" value="F:metal ion binding"/>
    <property type="evidence" value="ECO:0007669"/>
    <property type="project" value="UniProtKB-KW"/>
</dbReference>
<keyword evidence="5" id="KW-0436">Ligase</keyword>
<feature type="region of interest" description="Disordered" evidence="13">
    <location>
        <begin position="460"/>
        <end position="502"/>
    </location>
</feature>
<dbReference type="EC" id="6.3.2.17" evidence="3"/>
<proteinExistence type="inferred from homology"/>
<evidence type="ECO:0000256" key="6">
    <source>
        <dbReference type="ARBA" id="ARBA00022723"/>
    </source>
</evidence>
<protein>
    <recommendedName>
        <fullName evidence="3">tetrahydrofolate synthase</fullName>
        <ecNumber evidence="3">6.3.2.17</ecNumber>
    </recommendedName>
    <alternativeName>
        <fullName evidence="11">Folylpoly-gamma-glutamate synthetase</fullName>
    </alternativeName>
    <alternativeName>
        <fullName evidence="10">Tetrahydrofolylpolyglutamate synthase</fullName>
    </alternativeName>
</protein>
<dbReference type="SUPFAM" id="SSF53244">
    <property type="entry name" value="MurD-like peptide ligases, peptide-binding domain"/>
    <property type="match status" value="1"/>
</dbReference>
<feature type="region of interest" description="Disordered" evidence="13">
    <location>
        <begin position="1"/>
        <end position="23"/>
    </location>
</feature>
<accession>D8U374</accession>
<dbReference type="GO" id="GO:0006730">
    <property type="term" value="P:one-carbon metabolic process"/>
    <property type="evidence" value="ECO:0007669"/>
    <property type="project" value="UniProtKB-KW"/>
</dbReference>
<evidence type="ECO:0000256" key="5">
    <source>
        <dbReference type="ARBA" id="ARBA00022598"/>
    </source>
</evidence>
<feature type="region of interest" description="Disordered" evidence="13">
    <location>
        <begin position="230"/>
        <end position="283"/>
    </location>
</feature>
<dbReference type="InterPro" id="IPR036615">
    <property type="entry name" value="Mur_ligase_C_dom_sf"/>
</dbReference>
<keyword evidence="9" id="KW-0460">Magnesium</keyword>
<dbReference type="GeneID" id="9622184"/>
<comment type="pathway">
    <text evidence="1">Cofactor biosynthesis; tetrahydrofolylpolyglutamate biosynthesis.</text>
</comment>
<dbReference type="KEGG" id="vcn:VOLCADRAFT_93841"/>
<dbReference type="PANTHER" id="PTHR11136">
    <property type="entry name" value="FOLYLPOLYGLUTAMATE SYNTHASE-RELATED"/>
    <property type="match status" value="1"/>
</dbReference>
<organism evidence="15">
    <name type="scientific">Volvox carteri f. nagariensis</name>
    <dbReference type="NCBI Taxonomy" id="3068"/>
    <lineage>
        <taxon>Eukaryota</taxon>
        <taxon>Viridiplantae</taxon>
        <taxon>Chlorophyta</taxon>
        <taxon>core chlorophytes</taxon>
        <taxon>Chlorophyceae</taxon>
        <taxon>CS clade</taxon>
        <taxon>Chlamydomonadales</taxon>
        <taxon>Volvocaceae</taxon>
        <taxon>Volvox</taxon>
    </lineage>
</organism>
<dbReference type="Gene3D" id="3.40.1190.10">
    <property type="entry name" value="Mur-like, catalytic domain"/>
    <property type="match status" value="2"/>
</dbReference>
<dbReference type="RefSeq" id="XP_002953177.1">
    <property type="nucleotide sequence ID" value="XM_002953131.1"/>
</dbReference>
<evidence type="ECO:0000256" key="7">
    <source>
        <dbReference type="ARBA" id="ARBA00022741"/>
    </source>
</evidence>
<dbReference type="GO" id="GO:0005524">
    <property type="term" value="F:ATP binding"/>
    <property type="evidence" value="ECO:0007669"/>
    <property type="project" value="UniProtKB-KW"/>
</dbReference>
<name>D8U374_VOLCA</name>
<dbReference type="SUPFAM" id="SSF53623">
    <property type="entry name" value="MurD-like peptide ligases, catalytic domain"/>
    <property type="match status" value="1"/>
</dbReference>
<keyword evidence="4" id="KW-0554">One-carbon metabolism</keyword>
<feature type="compositionally biased region" description="Low complexity" evidence="13">
    <location>
        <begin position="475"/>
        <end position="492"/>
    </location>
</feature>
<dbReference type="Proteomes" id="UP000001058">
    <property type="component" value="Unassembled WGS sequence"/>
</dbReference>
<reference evidence="14 15" key="1">
    <citation type="journal article" date="2010" name="Science">
        <title>Genomic analysis of organismal complexity in the multicellular green alga Volvox carteri.</title>
        <authorList>
            <person name="Prochnik S.E."/>
            <person name="Umen J."/>
            <person name="Nedelcu A.M."/>
            <person name="Hallmann A."/>
            <person name="Miller S.M."/>
            <person name="Nishii I."/>
            <person name="Ferris P."/>
            <person name="Kuo A."/>
            <person name="Mitros T."/>
            <person name="Fritz-Laylin L.K."/>
            <person name="Hellsten U."/>
            <person name="Chapman J."/>
            <person name="Simakov O."/>
            <person name="Rensing S.A."/>
            <person name="Terry A."/>
            <person name="Pangilinan J."/>
            <person name="Kapitonov V."/>
            <person name="Jurka J."/>
            <person name="Salamov A."/>
            <person name="Shapiro H."/>
            <person name="Schmutz J."/>
            <person name="Grimwood J."/>
            <person name="Lindquist E."/>
            <person name="Lucas S."/>
            <person name="Grigoriev I.V."/>
            <person name="Schmitt R."/>
            <person name="Kirk D."/>
            <person name="Rokhsar D.S."/>
        </authorList>
    </citation>
    <scope>NUCLEOTIDE SEQUENCE [LARGE SCALE GENOMIC DNA]</scope>
    <source>
        <strain evidence="15">f. Nagariensis / Eve</strain>
    </source>
</reference>
<dbReference type="GO" id="GO:0004326">
    <property type="term" value="F:tetrahydrofolylpolyglutamate synthase activity"/>
    <property type="evidence" value="ECO:0007669"/>
    <property type="project" value="UniProtKB-EC"/>
</dbReference>
<keyword evidence="7" id="KW-0547">Nucleotide-binding</keyword>
<comment type="catalytic activity">
    <reaction evidence="12">
        <text>(6S)-5,6,7,8-tetrahydrofolyl-(gamma-L-Glu)(n) + L-glutamate + ATP = (6S)-5,6,7,8-tetrahydrofolyl-(gamma-L-Glu)(n+1) + ADP + phosphate + H(+)</text>
        <dbReference type="Rhea" id="RHEA:10580"/>
        <dbReference type="Rhea" id="RHEA-COMP:14738"/>
        <dbReference type="Rhea" id="RHEA-COMP:14740"/>
        <dbReference type="ChEBI" id="CHEBI:15378"/>
        <dbReference type="ChEBI" id="CHEBI:29985"/>
        <dbReference type="ChEBI" id="CHEBI:30616"/>
        <dbReference type="ChEBI" id="CHEBI:43474"/>
        <dbReference type="ChEBI" id="CHEBI:141005"/>
        <dbReference type="ChEBI" id="CHEBI:456216"/>
        <dbReference type="EC" id="6.3.2.17"/>
    </reaction>
</comment>
<gene>
    <name evidence="14" type="ORF">VOLCADRAFT_93841</name>
</gene>
<dbReference type="PANTHER" id="PTHR11136:SF5">
    <property type="entry name" value="FOLYLPOLYGLUTAMATE SYNTHASE, MITOCHONDRIAL"/>
    <property type="match status" value="1"/>
</dbReference>
<keyword evidence="6" id="KW-0479">Metal-binding</keyword>
<dbReference type="OrthoDB" id="5212574at2759"/>